<keyword evidence="3" id="KW-1185">Reference proteome</keyword>
<sequence length="135" mass="14351">MSFDRHLAEIAREFPDWTIWRSDAGRWWATRHHPLSDAERKAGCAMTIDADDPAGLRLGLLEQHECMSAAHRTPVTAPLLEPSRHPPPAPPTPDSATVGAAEPDGATREAGPATPEAPPAAPGPDEPDPHGTAPP</sequence>
<comment type="caution">
    <text evidence="2">The sequence shown here is derived from an EMBL/GenBank/DDBJ whole genome shotgun (WGS) entry which is preliminary data.</text>
</comment>
<evidence type="ECO:0000313" key="2">
    <source>
        <dbReference type="EMBL" id="MFC6081152.1"/>
    </source>
</evidence>
<dbReference type="Proteomes" id="UP001596137">
    <property type="component" value="Unassembled WGS sequence"/>
</dbReference>
<dbReference type="EMBL" id="JBHSRF010000007">
    <property type="protein sequence ID" value="MFC6081152.1"/>
    <property type="molecule type" value="Genomic_DNA"/>
</dbReference>
<dbReference type="RefSeq" id="WP_380748668.1">
    <property type="nucleotide sequence ID" value="NZ_JBHSRF010000007.1"/>
</dbReference>
<evidence type="ECO:0000256" key="1">
    <source>
        <dbReference type="SAM" id="MobiDB-lite"/>
    </source>
</evidence>
<feature type="compositionally biased region" description="Pro residues" evidence="1">
    <location>
        <begin position="115"/>
        <end position="124"/>
    </location>
</feature>
<evidence type="ECO:0000313" key="3">
    <source>
        <dbReference type="Proteomes" id="UP001596137"/>
    </source>
</evidence>
<proteinExistence type="predicted"/>
<feature type="region of interest" description="Disordered" evidence="1">
    <location>
        <begin position="72"/>
        <end position="135"/>
    </location>
</feature>
<organism evidence="2 3">
    <name type="scientific">Sphaerisporangium aureirubrum</name>
    <dbReference type="NCBI Taxonomy" id="1544736"/>
    <lineage>
        <taxon>Bacteria</taxon>
        <taxon>Bacillati</taxon>
        <taxon>Actinomycetota</taxon>
        <taxon>Actinomycetes</taxon>
        <taxon>Streptosporangiales</taxon>
        <taxon>Streptosporangiaceae</taxon>
        <taxon>Sphaerisporangium</taxon>
    </lineage>
</organism>
<gene>
    <name evidence="2" type="ORF">ACFP1K_08280</name>
</gene>
<accession>A0ABW1NED0</accession>
<protein>
    <submittedName>
        <fullName evidence="2">Uncharacterized protein</fullName>
    </submittedName>
</protein>
<reference evidence="3" key="1">
    <citation type="journal article" date="2019" name="Int. J. Syst. Evol. Microbiol.">
        <title>The Global Catalogue of Microorganisms (GCM) 10K type strain sequencing project: providing services to taxonomists for standard genome sequencing and annotation.</title>
        <authorList>
            <consortium name="The Broad Institute Genomics Platform"/>
            <consortium name="The Broad Institute Genome Sequencing Center for Infectious Disease"/>
            <person name="Wu L."/>
            <person name="Ma J."/>
        </authorList>
    </citation>
    <scope>NUCLEOTIDE SEQUENCE [LARGE SCALE GENOMIC DNA]</scope>
    <source>
        <strain evidence="3">JCM 30346</strain>
    </source>
</reference>
<name>A0ABW1NED0_9ACTN</name>